<name>A0A7C3WRR0_9BACT</name>
<dbReference type="InterPro" id="IPR005481">
    <property type="entry name" value="BC-like_N"/>
</dbReference>
<dbReference type="SMART" id="SM00878">
    <property type="entry name" value="Biotin_carb_C"/>
    <property type="match status" value="1"/>
</dbReference>
<keyword evidence="2 5" id="KW-0547">Nucleotide-binding</keyword>
<dbReference type="Gene3D" id="3.30.470.20">
    <property type="entry name" value="ATP-grasp fold, B domain"/>
    <property type="match status" value="1"/>
</dbReference>
<keyword evidence="1" id="KW-0436">Ligase</keyword>
<dbReference type="SUPFAM" id="SSF52440">
    <property type="entry name" value="PreATP-grasp domain"/>
    <property type="match status" value="1"/>
</dbReference>
<evidence type="ECO:0000256" key="5">
    <source>
        <dbReference type="PROSITE-ProRule" id="PRU00409"/>
    </source>
</evidence>
<dbReference type="Pfam" id="PF00289">
    <property type="entry name" value="Biotin_carb_N"/>
    <property type="match status" value="1"/>
</dbReference>
<feature type="domain" description="ATP-grasp" evidence="6">
    <location>
        <begin position="124"/>
        <end position="323"/>
    </location>
</feature>
<keyword evidence="3 5" id="KW-0067">ATP-binding</keyword>
<evidence type="ECO:0000259" key="6">
    <source>
        <dbReference type="PROSITE" id="PS50975"/>
    </source>
</evidence>
<organism evidence="8">
    <name type="scientific">Desulfobacca acetoxidans</name>
    <dbReference type="NCBI Taxonomy" id="60893"/>
    <lineage>
        <taxon>Bacteria</taxon>
        <taxon>Pseudomonadati</taxon>
        <taxon>Thermodesulfobacteriota</taxon>
        <taxon>Desulfobaccia</taxon>
        <taxon>Desulfobaccales</taxon>
        <taxon>Desulfobaccaceae</taxon>
        <taxon>Desulfobacca</taxon>
    </lineage>
</organism>
<dbReference type="Pfam" id="PF02786">
    <property type="entry name" value="CPSase_L_D2"/>
    <property type="match status" value="1"/>
</dbReference>
<accession>A0A7C3WRR0</accession>
<dbReference type="FunFam" id="3.30.1490.20:FF:000003">
    <property type="entry name" value="acetyl-CoA carboxylase isoform X1"/>
    <property type="match status" value="1"/>
</dbReference>
<evidence type="ECO:0000256" key="3">
    <source>
        <dbReference type="ARBA" id="ARBA00022840"/>
    </source>
</evidence>
<gene>
    <name evidence="8" type="ORF">ENV62_09300</name>
</gene>
<dbReference type="InterPro" id="IPR011761">
    <property type="entry name" value="ATP-grasp"/>
</dbReference>
<dbReference type="SUPFAM" id="SSF56059">
    <property type="entry name" value="Glutathione synthetase ATP-binding domain-like"/>
    <property type="match status" value="1"/>
</dbReference>
<dbReference type="PROSITE" id="PS00867">
    <property type="entry name" value="CPSASE_2"/>
    <property type="match status" value="1"/>
</dbReference>
<dbReference type="PROSITE" id="PS50975">
    <property type="entry name" value="ATP_GRASP"/>
    <property type="match status" value="1"/>
</dbReference>
<dbReference type="InterPro" id="IPR016185">
    <property type="entry name" value="PreATP-grasp_dom_sf"/>
</dbReference>
<dbReference type="PROSITE" id="PS50979">
    <property type="entry name" value="BC"/>
    <property type="match status" value="1"/>
</dbReference>
<dbReference type="Pfam" id="PF02785">
    <property type="entry name" value="Biotin_carb_C"/>
    <property type="match status" value="1"/>
</dbReference>
<dbReference type="SUPFAM" id="SSF51246">
    <property type="entry name" value="Rudiment single hybrid motif"/>
    <property type="match status" value="1"/>
</dbReference>
<dbReference type="InterPro" id="IPR011764">
    <property type="entry name" value="Biotin_carboxylation_dom"/>
</dbReference>
<sequence>MPGKRKIDKILVANRGEIAVRIMRSAQELGLKAVGIYEETDKEAYHVMRADEVVCIGPGPRRDYLSIAKIIEAAKQTGAQAIHPGYGFLSENPDFPEACLREGLVFVGPPPEVIRQMGSKVVARRLAQESGIPVIPASGVLSPGVDGEREALAFADEHGYPLMIKAVSGGGGRGIRQVADEMALLSGLKQSRSEAMISFGNDDIYLEKVIPRPRHVEVQILADAYGKVVHLGTRNCSIQRRHQKLIEIAPAGLDASLTREICEAAVRLAQTANYLSAGTVEFLVGQDNSFYFLEVNTRIQVEHTVTEVVTGIDIVREQLRIAEGEPISFSQDQVIERGFAIQVRINAEDPKNNFMANPGVLQVYQSPGGPGVRLDGAIYQGYEITPYYDSLLVKLTAYGFTWQEAVQRLARSLRGFLILGVKTTIPYFQQIVKDPDFIAMNFDTSYIDDHPHLLEYQETEREVDKIARLIAEINAFGKNPHA</sequence>
<dbReference type="FunFam" id="3.40.50.20:FF:000010">
    <property type="entry name" value="Propionyl-CoA carboxylase subunit alpha"/>
    <property type="match status" value="1"/>
</dbReference>
<dbReference type="PANTHER" id="PTHR48095:SF1">
    <property type="entry name" value="BIOTIN CARBOXYLASE"/>
    <property type="match status" value="1"/>
</dbReference>
<evidence type="ECO:0000256" key="2">
    <source>
        <dbReference type="ARBA" id="ARBA00022741"/>
    </source>
</evidence>
<dbReference type="InterPro" id="IPR051602">
    <property type="entry name" value="ACC_Biotin_Carboxylase"/>
</dbReference>
<dbReference type="InterPro" id="IPR005482">
    <property type="entry name" value="Biotin_COase_C"/>
</dbReference>
<dbReference type="PANTHER" id="PTHR48095">
    <property type="entry name" value="PYRUVATE CARBOXYLASE SUBUNIT A"/>
    <property type="match status" value="1"/>
</dbReference>
<dbReference type="InterPro" id="IPR005479">
    <property type="entry name" value="CPAse_ATP-bd"/>
</dbReference>
<evidence type="ECO:0000313" key="8">
    <source>
        <dbReference type="EMBL" id="HGB15416.1"/>
    </source>
</evidence>
<dbReference type="GO" id="GO:0005524">
    <property type="term" value="F:ATP binding"/>
    <property type="evidence" value="ECO:0007669"/>
    <property type="project" value="UniProtKB-UniRule"/>
</dbReference>
<dbReference type="AlphaFoldDB" id="A0A7C3WRR0"/>
<proteinExistence type="predicted"/>
<dbReference type="GO" id="GO:0016874">
    <property type="term" value="F:ligase activity"/>
    <property type="evidence" value="ECO:0007669"/>
    <property type="project" value="UniProtKB-KW"/>
</dbReference>
<evidence type="ECO:0000256" key="4">
    <source>
        <dbReference type="ARBA" id="ARBA00023267"/>
    </source>
</evidence>
<protein>
    <submittedName>
        <fullName evidence="8">ATP-grasp domain-containing protein</fullName>
    </submittedName>
</protein>
<keyword evidence="4" id="KW-0092">Biotin</keyword>
<comment type="caution">
    <text evidence="8">The sequence shown here is derived from an EMBL/GenBank/DDBJ whole genome shotgun (WGS) entry which is preliminary data.</text>
</comment>
<dbReference type="GO" id="GO:0046872">
    <property type="term" value="F:metal ion binding"/>
    <property type="evidence" value="ECO:0007669"/>
    <property type="project" value="InterPro"/>
</dbReference>
<reference evidence="8" key="1">
    <citation type="journal article" date="2020" name="mSystems">
        <title>Genome- and Community-Level Interaction Insights into Carbon Utilization and Element Cycling Functions of Hydrothermarchaeota in Hydrothermal Sediment.</title>
        <authorList>
            <person name="Zhou Z."/>
            <person name="Liu Y."/>
            <person name="Xu W."/>
            <person name="Pan J."/>
            <person name="Luo Z.H."/>
            <person name="Li M."/>
        </authorList>
    </citation>
    <scope>NUCLEOTIDE SEQUENCE [LARGE SCALE GENOMIC DNA]</scope>
    <source>
        <strain evidence="8">SpSt-776</strain>
    </source>
</reference>
<evidence type="ECO:0000259" key="7">
    <source>
        <dbReference type="PROSITE" id="PS50979"/>
    </source>
</evidence>
<feature type="domain" description="Biotin carboxylation" evidence="7">
    <location>
        <begin position="6"/>
        <end position="452"/>
    </location>
</feature>
<evidence type="ECO:0000256" key="1">
    <source>
        <dbReference type="ARBA" id="ARBA00022598"/>
    </source>
</evidence>
<dbReference type="InterPro" id="IPR011054">
    <property type="entry name" value="Rudment_hybrid_motif"/>
</dbReference>
<dbReference type="EMBL" id="DTHB01000053">
    <property type="protein sequence ID" value="HGB15416.1"/>
    <property type="molecule type" value="Genomic_DNA"/>
</dbReference>